<proteinExistence type="predicted"/>
<dbReference type="KEGG" id="vg:40233136"/>
<accession>G1D0I6</accession>
<protein>
    <submittedName>
        <fullName evidence="1">Uncharacterized protein</fullName>
    </submittedName>
</protein>
<reference evidence="1 2" key="1">
    <citation type="journal article" date="2012" name="J. Virol.">
        <title>Complete Genome Sequences of 138 Mycobacteriophages.</title>
        <authorList>
            <consortium name="the Science Education Alliance Phage Hunters Advancing Genomics and Evolutionary Science Program"/>
            <consortium name="the KwaZulu-Natal Research Institute for Tuberculosis and HIV Mycobacterial Genetics Course Students"/>
            <consortium name="the Phage Hunters Integrating Research and Education Program"/>
            <person name="Hatfull G.F."/>
        </authorList>
    </citation>
    <scope>NUCLEOTIDE SEQUENCE [LARGE SCALE GENOMIC DNA]</scope>
    <source>
        <strain evidence="1">Baka</strain>
    </source>
</reference>
<evidence type="ECO:0000313" key="1">
    <source>
        <dbReference type="EMBL" id="AEK08281.1"/>
    </source>
</evidence>
<dbReference type="GeneID" id="40233136"/>
<dbReference type="Proteomes" id="UP000008404">
    <property type="component" value="Segment"/>
</dbReference>
<evidence type="ECO:0000313" key="2">
    <source>
        <dbReference type="Proteomes" id="UP000008404"/>
    </source>
</evidence>
<name>G1D0I6_9CAUD</name>
<dbReference type="RefSeq" id="YP_009636399.1">
    <property type="nucleotide sequence ID" value="NC_042316.1"/>
</dbReference>
<gene>
    <name evidence="1" type="primary">229</name>
    <name evidence="1" type="ORF">PBI_BAKA_229</name>
</gene>
<sequence>MTEMLRSVQLHEFRPGDHFVKPSRDLYGLPVVYGTDRDGYASLRVDAGTRFEVVAVGGDWVTARHPNGNVITQENIPQNATALKVVERPEYYQ</sequence>
<organism evidence="1 2">
    <name type="scientific">Mycobacterium phage Baka</name>
    <dbReference type="NCBI Taxonomy" id="2902882"/>
    <lineage>
        <taxon>Viruses</taxon>
        <taxon>Duplodnaviria</taxon>
        <taxon>Heunggongvirae</taxon>
        <taxon>Uroviricota</taxon>
        <taxon>Caudoviricetes</taxon>
        <taxon>Omegavirus</taxon>
        <taxon>Omegavirus baka</taxon>
    </lineage>
</organism>
<keyword evidence="2" id="KW-1185">Reference proteome</keyword>
<dbReference type="EMBL" id="JF937090">
    <property type="protein sequence ID" value="AEK08281.1"/>
    <property type="molecule type" value="Genomic_DNA"/>
</dbReference>